<evidence type="ECO:0000256" key="5">
    <source>
        <dbReference type="ARBA" id="ARBA00022617"/>
    </source>
</evidence>
<comment type="similarity">
    <text evidence="4 14">Belongs to the cytochrome P450 family.</text>
</comment>
<evidence type="ECO:0000313" key="16">
    <source>
        <dbReference type="EMBL" id="OCK83723.1"/>
    </source>
</evidence>
<dbReference type="InterPro" id="IPR002401">
    <property type="entry name" value="Cyt_P450_E_grp-I"/>
</dbReference>
<dbReference type="InterPro" id="IPR036396">
    <property type="entry name" value="Cyt_P450_sf"/>
</dbReference>
<feature type="transmembrane region" description="Helical" evidence="15">
    <location>
        <begin position="12"/>
        <end position="32"/>
    </location>
</feature>
<dbReference type="InterPro" id="IPR017972">
    <property type="entry name" value="Cyt_P450_CS"/>
</dbReference>
<dbReference type="CDD" id="cd11061">
    <property type="entry name" value="CYP67-like"/>
    <property type="match status" value="1"/>
</dbReference>
<evidence type="ECO:0000256" key="7">
    <source>
        <dbReference type="ARBA" id="ARBA00022723"/>
    </source>
</evidence>
<dbReference type="PANTHER" id="PTHR24305">
    <property type="entry name" value="CYTOCHROME P450"/>
    <property type="match status" value="1"/>
</dbReference>
<keyword evidence="5 13" id="KW-0349">Heme</keyword>
<dbReference type="AlphaFoldDB" id="A0A8E2EH33"/>
<dbReference type="EMBL" id="KV744854">
    <property type="protein sequence ID" value="OCK83723.1"/>
    <property type="molecule type" value="Genomic_DNA"/>
</dbReference>
<dbReference type="SUPFAM" id="SSF48264">
    <property type="entry name" value="Cytochrome P450"/>
    <property type="match status" value="1"/>
</dbReference>
<evidence type="ECO:0000313" key="17">
    <source>
        <dbReference type="Proteomes" id="UP000250266"/>
    </source>
</evidence>
<feature type="transmembrane region" description="Helical" evidence="15">
    <location>
        <begin position="222"/>
        <end position="248"/>
    </location>
</feature>
<dbReference type="GO" id="GO:0016020">
    <property type="term" value="C:membrane"/>
    <property type="evidence" value="ECO:0007669"/>
    <property type="project" value="UniProtKB-SubCell"/>
</dbReference>
<evidence type="ECO:0000256" key="10">
    <source>
        <dbReference type="ARBA" id="ARBA00023004"/>
    </source>
</evidence>
<dbReference type="OrthoDB" id="1470350at2759"/>
<evidence type="ECO:0000256" key="12">
    <source>
        <dbReference type="ARBA" id="ARBA00023136"/>
    </source>
</evidence>
<evidence type="ECO:0000256" key="2">
    <source>
        <dbReference type="ARBA" id="ARBA00004370"/>
    </source>
</evidence>
<keyword evidence="10 13" id="KW-0408">Iron</keyword>
<name>A0A8E2EH33_9PEZI</name>
<dbReference type="GO" id="GO:0016705">
    <property type="term" value="F:oxidoreductase activity, acting on paired donors, with incorporation or reduction of molecular oxygen"/>
    <property type="evidence" value="ECO:0007669"/>
    <property type="project" value="InterPro"/>
</dbReference>
<dbReference type="PANTHER" id="PTHR24305:SF237">
    <property type="entry name" value="CYTOCHROME P450 MONOOXYGENASE ATNE-RELATED"/>
    <property type="match status" value="1"/>
</dbReference>
<keyword evidence="8 15" id="KW-1133">Transmembrane helix</keyword>
<evidence type="ECO:0000256" key="6">
    <source>
        <dbReference type="ARBA" id="ARBA00022692"/>
    </source>
</evidence>
<gene>
    <name evidence="16" type="ORF">K432DRAFT_401787</name>
</gene>
<keyword evidence="17" id="KW-1185">Reference proteome</keyword>
<comment type="cofactor">
    <cofactor evidence="1 13">
        <name>heme</name>
        <dbReference type="ChEBI" id="CHEBI:30413"/>
    </cofactor>
</comment>
<dbReference type="Proteomes" id="UP000250266">
    <property type="component" value="Unassembled WGS sequence"/>
</dbReference>
<dbReference type="FunFam" id="1.10.630.10:FF:000063">
    <property type="entry name" value="Cytochrome P450 monooxygenase"/>
    <property type="match status" value="1"/>
</dbReference>
<dbReference type="Gene3D" id="1.10.630.10">
    <property type="entry name" value="Cytochrome P450"/>
    <property type="match status" value="1"/>
</dbReference>
<dbReference type="GO" id="GO:1902181">
    <property type="term" value="P:verruculogen biosynthetic process"/>
    <property type="evidence" value="ECO:0007669"/>
    <property type="project" value="UniProtKB-ARBA"/>
</dbReference>
<comment type="subcellular location">
    <subcellularLocation>
        <location evidence="2">Membrane</location>
    </subcellularLocation>
</comment>
<evidence type="ECO:0000256" key="13">
    <source>
        <dbReference type="PIRSR" id="PIRSR602401-1"/>
    </source>
</evidence>
<evidence type="ECO:0000256" key="3">
    <source>
        <dbReference type="ARBA" id="ARBA00004685"/>
    </source>
</evidence>
<keyword evidence="11 14" id="KW-0503">Monooxygenase</keyword>
<dbReference type="GO" id="GO:0004497">
    <property type="term" value="F:monooxygenase activity"/>
    <property type="evidence" value="ECO:0007669"/>
    <property type="project" value="UniProtKB-KW"/>
</dbReference>
<protein>
    <submittedName>
        <fullName evidence="16">Benzoate 4-monooxygenase cytochrome P450</fullName>
    </submittedName>
</protein>
<dbReference type="PRINTS" id="PR00385">
    <property type="entry name" value="P450"/>
</dbReference>
<keyword evidence="7 13" id="KW-0479">Metal-binding</keyword>
<keyword evidence="9 14" id="KW-0560">Oxidoreductase</keyword>
<dbReference type="InterPro" id="IPR050121">
    <property type="entry name" value="Cytochrome_P450_monoxygenase"/>
</dbReference>
<feature type="binding site" description="axial binding residue" evidence="13">
    <location>
        <position position="468"/>
    </location>
    <ligand>
        <name>heme</name>
        <dbReference type="ChEBI" id="CHEBI:30413"/>
    </ligand>
    <ligandPart>
        <name>Fe</name>
        <dbReference type="ChEBI" id="CHEBI:18248"/>
    </ligandPart>
</feature>
<sequence length="536" mass="60114">MTPLWSLPPSPTQVLAGIGGAIVVYFLGLWVYRLTLHPLAKYPGPFLYKLTDWSLIIQCYQGNRHLHHLRDHEKYGPIVRIGPNTLSFNTETALNAIYGSKKVNVRKTGMYITMDAGAGALSTHTEVDKEKHAYRRRVMSHAFSDNALRSAEPFILDNINIFCNLMAPKEKGAWSEAKDMSQWCAWLGFDIMGDLAFGKRFRCLESEEHRYTSRTTITGSKFIYWFSYLPCAWLCRLFITSPLLSLLFGQMAKDLAHLVYYADEQVRIRTSELTKSEKSGEKTAPRKDSMHYIIEARDPETGKSLTNQELTADSMLLIGAGSDTVATSMASCLFYLLHNPTVLKKVTTEVRSTFTSIADIRVGPKLTSCTYLQACLEEVLRITPPVPSHLPREVLPGGLGLDGEYIPAGTIVGVPAYSIHHNPTYYPDPWAFTPERWLVDPAGTGVTAAQVELAQRAFCPFSLGSRGCIGKFLAYMEFKLFMAHLLYRFDIKEGEEKVGGGGKEGLERGRERSDEFQMDDAFAVLRNGPMVRFRAV</sequence>
<evidence type="ECO:0000256" key="9">
    <source>
        <dbReference type="ARBA" id="ARBA00023002"/>
    </source>
</evidence>
<dbReference type="InterPro" id="IPR001128">
    <property type="entry name" value="Cyt_P450"/>
</dbReference>
<accession>A0A8E2EH33</accession>
<evidence type="ECO:0000256" key="15">
    <source>
        <dbReference type="SAM" id="Phobius"/>
    </source>
</evidence>
<evidence type="ECO:0000256" key="11">
    <source>
        <dbReference type="ARBA" id="ARBA00023033"/>
    </source>
</evidence>
<keyword evidence="12 15" id="KW-0472">Membrane</keyword>
<organism evidence="16 17">
    <name type="scientific">Lepidopterella palustris CBS 459.81</name>
    <dbReference type="NCBI Taxonomy" id="1314670"/>
    <lineage>
        <taxon>Eukaryota</taxon>
        <taxon>Fungi</taxon>
        <taxon>Dikarya</taxon>
        <taxon>Ascomycota</taxon>
        <taxon>Pezizomycotina</taxon>
        <taxon>Dothideomycetes</taxon>
        <taxon>Pleosporomycetidae</taxon>
        <taxon>Mytilinidiales</taxon>
        <taxon>Argynnaceae</taxon>
        <taxon>Lepidopterella</taxon>
    </lineage>
</organism>
<dbReference type="PRINTS" id="PR00463">
    <property type="entry name" value="EP450I"/>
</dbReference>
<dbReference type="GO" id="GO:0020037">
    <property type="term" value="F:heme binding"/>
    <property type="evidence" value="ECO:0007669"/>
    <property type="project" value="InterPro"/>
</dbReference>
<dbReference type="PROSITE" id="PS00086">
    <property type="entry name" value="CYTOCHROME_P450"/>
    <property type="match status" value="1"/>
</dbReference>
<reference evidence="16 17" key="1">
    <citation type="journal article" date="2016" name="Nat. Commun.">
        <title>Ectomycorrhizal ecology is imprinted in the genome of the dominant symbiotic fungus Cenococcum geophilum.</title>
        <authorList>
            <consortium name="DOE Joint Genome Institute"/>
            <person name="Peter M."/>
            <person name="Kohler A."/>
            <person name="Ohm R.A."/>
            <person name="Kuo A."/>
            <person name="Krutzmann J."/>
            <person name="Morin E."/>
            <person name="Arend M."/>
            <person name="Barry K.W."/>
            <person name="Binder M."/>
            <person name="Choi C."/>
            <person name="Clum A."/>
            <person name="Copeland A."/>
            <person name="Grisel N."/>
            <person name="Haridas S."/>
            <person name="Kipfer T."/>
            <person name="LaButti K."/>
            <person name="Lindquist E."/>
            <person name="Lipzen A."/>
            <person name="Maire R."/>
            <person name="Meier B."/>
            <person name="Mihaltcheva S."/>
            <person name="Molinier V."/>
            <person name="Murat C."/>
            <person name="Poggeler S."/>
            <person name="Quandt C.A."/>
            <person name="Sperisen C."/>
            <person name="Tritt A."/>
            <person name="Tisserant E."/>
            <person name="Crous P.W."/>
            <person name="Henrissat B."/>
            <person name="Nehls U."/>
            <person name="Egli S."/>
            <person name="Spatafora J.W."/>
            <person name="Grigoriev I.V."/>
            <person name="Martin F.M."/>
        </authorList>
    </citation>
    <scope>NUCLEOTIDE SEQUENCE [LARGE SCALE GENOMIC DNA]</scope>
    <source>
        <strain evidence="16 17">CBS 459.81</strain>
    </source>
</reference>
<proteinExistence type="inferred from homology"/>
<evidence type="ECO:0000256" key="1">
    <source>
        <dbReference type="ARBA" id="ARBA00001971"/>
    </source>
</evidence>
<keyword evidence="6 15" id="KW-0812">Transmembrane</keyword>
<dbReference type="GO" id="GO:0005506">
    <property type="term" value="F:iron ion binding"/>
    <property type="evidence" value="ECO:0007669"/>
    <property type="project" value="InterPro"/>
</dbReference>
<evidence type="ECO:0000256" key="14">
    <source>
        <dbReference type="RuleBase" id="RU000461"/>
    </source>
</evidence>
<comment type="pathway">
    <text evidence="3">Mycotoxin biosynthesis.</text>
</comment>
<evidence type="ECO:0000256" key="8">
    <source>
        <dbReference type="ARBA" id="ARBA00022989"/>
    </source>
</evidence>
<dbReference type="Pfam" id="PF00067">
    <property type="entry name" value="p450"/>
    <property type="match status" value="1"/>
</dbReference>
<evidence type="ECO:0000256" key="4">
    <source>
        <dbReference type="ARBA" id="ARBA00010617"/>
    </source>
</evidence>